<feature type="compositionally biased region" description="Basic residues" evidence="1">
    <location>
        <begin position="225"/>
        <end position="237"/>
    </location>
</feature>
<dbReference type="Proteomes" id="UP000000560">
    <property type="component" value="Chromosome II"/>
</dbReference>
<dbReference type="EMBL" id="BN001302">
    <property type="protein sequence ID" value="CBF74505.1"/>
    <property type="molecule type" value="Genomic_DNA"/>
</dbReference>
<organism evidence="2 3">
    <name type="scientific">Emericella nidulans (strain FGSC A4 / ATCC 38163 / CBS 112.46 / NRRL 194 / M139)</name>
    <name type="common">Aspergillus nidulans</name>
    <dbReference type="NCBI Taxonomy" id="227321"/>
    <lineage>
        <taxon>Eukaryota</taxon>
        <taxon>Fungi</taxon>
        <taxon>Dikarya</taxon>
        <taxon>Ascomycota</taxon>
        <taxon>Pezizomycotina</taxon>
        <taxon>Eurotiomycetes</taxon>
        <taxon>Eurotiomycetidae</taxon>
        <taxon>Eurotiales</taxon>
        <taxon>Aspergillaceae</taxon>
        <taxon>Aspergillus</taxon>
        <taxon>Aspergillus subgen. Nidulantes</taxon>
    </lineage>
</organism>
<evidence type="ECO:0008006" key="4">
    <source>
        <dbReference type="Google" id="ProtNLM"/>
    </source>
</evidence>
<dbReference type="KEGG" id="ani:ANIA_04197"/>
<dbReference type="InParanoid" id="Q5B5I3"/>
<dbReference type="InterPro" id="IPR052973">
    <property type="entry name" value="Fungal_sec-metab_reg_TF"/>
</dbReference>
<gene>
    <name evidence="2" type="ORF">ANIA_04197</name>
</gene>
<feature type="compositionally biased region" description="Low complexity" evidence="1">
    <location>
        <begin position="161"/>
        <end position="176"/>
    </location>
</feature>
<dbReference type="RefSeq" id="XP_661801.1">
    <property type="nucleotide sequence ID" value="XM_656709.2"/>
</dbReference>
<reference evidence="3" key="1">
    <citation type="journal article" date="2005" name="Nature">
        <title>Sequencing of Aspergillus nidulans and comparative analysis with A. fumigatus and A. oryzae.</title>
        <authorList>
            <person name="Galagan J.E."/>
            <person name="Calvo S.E."/>
            <person name="Cuomo C."/>
            <person name="Ma L.J."/>
            <person name="Wortman J.R."/>
            <person name="Batzoglou S."/>
            <person name="Lee S.I."/>
            <person name="Basturkmen M."/>
            <person name="Spevak C.C."/>
            <person name="Clutterbuck J."/>
            <person name="Kapitonov V."/>
            <person name="Jurka J."/>
            <person name="Scazzocchio C."/>
            <person name="Farman M."/>
            <person name="Butler J."/>
            <person name="Purcell S."/>
            <person name="Harris S."/>
            <person name="Braus G.H."/>
            <person name="Draht O."/>
            <person name="Busch S."/>
            <person name="D'Enfert C."/>
            <person name="Bouchier C."/>
            <person name="Goldman G.H."/>
            <person name="Bell-Pedersen D."/>
            <person name="Griffiths-Jones S."/>
            <person name="Doonan J.H."/>
            <person name="Yu J."/>
            <person name="Vienken K."/>
            <person name="Pain A."/>
            <person name="Freitag M."/>
            <person name="Selker E.U."/>
            <person name="Archer D.B."/>
            <person name="Penalva M.A."/>
            <person name="Oakley B.R."/>
            <person name="Momany M."/>
            <person name="Tanaka T."/>
            <person name="Kumagai T."/>
            <person name="Asai K."/>
            <person name="Machida M."/>
            <person name="Nierman W.C."/>
            <person name="Denning D.W."/>
            <person name="Caddick M."/>
            <person name="Hynes M."/>
            <person name="Paoletti M."/>
            <person name="Fischer R."/>
            <person name="Miller B."/>
            <person name="Dyer P."/>
            <person name="Sachs M.S."/>
            <person name="Osmani S.A."/>
            <person name="Birren B.W."/>
        </authorList>
    </citation>
    <scope>NUCLEOTIDE SEQUENCE [LARGE SCALE GENOMIC DNA]</scope>
    <source>
        <strain evidence="3">FGSC A4 / ATCC 38163 / CBS 112.46 / NRRL 194 / M139</strain>
    </source>
</reference>
<reference evidence="3" key="2">
    <citation type="journal article" date="2009" name="Fungal Genet. Biol.">
        <title>The 2008 update of the Aspergillus nidulans genome annotation: a community effort.</title>
        <authorList>
            <person name="Wortman J.R."/>
            <person name="Gilsenan J.M."/>
            <person name="Joardar V."/>
            <person name="Deegan J."/>
            <person name="Clutterbuck J."/>
            <person name="Andersen M.R."/>
            <person name="Archer D."/>
            <person name="Bencina M."/>
            <person name="Braus G."/>
            <person name="Coutinho P."/>
            <person name="von Dohren H."/>
            <person name="Doonan J."/>
            <person name="Driessen A.J."/>
            <person name="Durek P."/>
            <person name="Espeso E."/>
            <person name="Fekete E."/>
            <person name="Flipphi M."/>
            <person name="Estrada C.G."/>
            <person name="Geysens S."/>
            <person name="Goldman G."/>
            <person name="de Groot P.W."/>
            <person name="Hansen K."/>
            <person name="Harris S.D."/>
            <person name="Heinekamp T."/>
            <person name="Helmstaedt K."/>
            <person name="Henrissat B."/>
            <person name="Hofmann G."/>
            <person name="Homan T."/>
            <person name="Horio T."/>
            <person name="Horiuchi H."/>
            <person name="James S."/>
            <person name="Jones M."/>
            <person name="Karaffa L."/>
            <person name="Karanyi Z."/>
            <person name="Kato M."/>
            <person name="Keller N."/>
            <person name="Kelly D.E."/>
            <person name="Kiel J.A."/>
            <person name="Kim J.M."/>
            <person name="van der Klei I.J."/>
            <person name="Klis F.M."/>
            <person name="Kovalchuk A."/>
            <person name="Krasevec N."/>
            <person name="Kubicek C.P."/>
            <person name="Liu B."/>
            <person name="Maccabe A."/>
            <person name="Meyer V."/>
            <person name="Mirabito P."/>
            <person name="Miskei M."/>
            <person name="Mos M."/>
            <person name="Mullins J."/>
            <person name="Nelson D.R."/>
            <person name="Nielsen J."/>
            <person name="Oakley B.R."/>
            <person name="Osmani S.A."/>
            <person name="Pakula T."/>
            <person name="Paszewski A."/>
            <person name="Paulsen I."/>
            <person name="Pilsyk S."/>
            <person name="Pocsi I."/>
            <person name="Punt P.J."/>
            <person name="Ram A.F."/>
            <person name="Ren Q."/>
            <person name="Robellet X."/>
            <person name="Robson G."/>
            <person name="Seiboth B."/>
            <person name="van Solingen P."/>
            <person name="Specht T."/>
            <person name="Sun J."/>
            <person name="Taheri-Talesh N."/>
            <person name="Takeshita N."/>
            <person name="Ussery D."/>
            <person name="vanKuyk P.A."/>
            <person name="Visser H."/>
            <person name="van de Vondervoort P.J."/>
            <person name="de Vries R.P."/>
            <person name="Walton J."/>
            <person name="Xiang X."/>
            <person name="Xiong Y."/>
            <person name="Zeng A.P."/>
            <person name="Brandt B.W."/>
            <person name="Cornell M.J."/>
            <person name="van den Hondel C.A."/>
            <person name="Visser J."/>
            <person name="Oliver S.G."/>
            <person name="Turner G."/>
        </authorList>
    </citation>
    <scope>GENOME REANNOTATION</scope>
    <source>
        <strain evidence="3">FGSC A4 / ATCC 38163 / CBS 112.46 / NRRL 194 / M139</strain>
    </source>
</reference>
<feature type="region of interest" description="Disordered" evidence="1">
    <location>
        <begin position="161"/>
        <end position="247"/>
    </location>
</feature>
<name>Q5B5I3_EMENI</name>
<feature type="region of interest" description="Disordered" evidence="1">
    <location>
        <begin position="1"/>
        <end position="29"/>
    </location>
</feature>
<sequence length="668" mass="75680">MATILSPNKVSRDTRNNPAAVDALNPPPPLPSLMITRDVGRHWSDSRLRPSAVSGLHGLASKFDAVNDAKEVVDDQKLVFQDSGLDIDGGMSLSWSHYAGSWDDPMFGAQSAFISQHSGPTLQPHNCSPVLLSSGQGDLIAMPLDYGRPIRSSSHASSSWAMSAAGSDSDSSIASDGEQQDTSPGLNERSPSVVNPPPSGPCSKTWSLPPRTRRKRKRTPEDTTKRKHRKASTRRRGPFKDESKRTETALTRNLKGCVRCRMMRIRCEPDHDDPYTNDCLTCQRAHQSKAPSIRKLPCLRMIITDVSLYREQDMPCQLFSRRWQSMEIVDITDWASSEIKTITLSQVHVDAPYEVQVRKFIPKEGDMLETTWTSGPYVRRHPMPQYALADMEGAAKTLKWLTANYVGAYIKYEVGNLDLLIWRTYYFAFLYQQKAKSAVQPPRERALIRDCLQFWVGCRKISNPEYIKYYYEAVGGTPVDDPNSRFHAKVPMPGIMIAQMECIMYTRVLRPLCGRVLTALKDLITENKREHWLTIYLTLFILLHSCAMLTRRDWETAREFGLPSVYANRLSIEGMQKGMQTALAHFHYLNKGVLPFHLTYDEKSLRSLATAADLDSEELEFVKETSQHINHPARAARMAEIRANREYGDDLYWISQLYDVEWAPGPTV</sequence>
<dbReference type="GeneID" id="2873617"/>
<keyword evidence="3" id="KW-1185">Reference proteome</keyword>
<evidence type="ECO:0000313" key="2">
    <source>
        <dbReference type="EMBL" id="CBF74505.1"/>
    </source>
</evidence>
<evidence type="ECO:0000313" key="3">
    <source>
        <dbReference type="Proteomes" id="UP000000560"/>
    </source>
</evidence>
<dbReference type="OMA" id="WLTIYLT"/>
<dbReference type="OrthoDB" id="4431645at2759"/>
<dbReference type="PANTHER" id="PTHR35392:SF3">
    <property type="entry name" value="ZN(2)-C6 FUNGAL-TYPE DOMAIN-CONTAINING PROTEIN"/>
    <property type="match status" value="1"/>
</dbReference>
<dbReference type="PANTHER" id="PTHR35392">
    <property type="entry name" value="ZN(II)2CYS6 TRANSCRIPTION FACTOR (EUROFUNG)-RELATED-RELATED"/>
    <property type="match status" value="1"/>
</dbReference>
<protein>
    <recommendedName>
        <fullName evidence="4">Zn(2)-C6 fungal-type domain-containing protein</fullName>
    </recommendedName>
</protein>
<dbReference type="eggNOG" id="ENOG502S5SN">
    <property type="taxonomic scope" value="Eukaryota"/>
</dbReference>
<feature type="compositionally biased region" description="Basic and acidic residues" evidence="1">
    <location>
        <begin position="238"/>
        <end position="247"/>
    </location>
</feature>
<dbReference type="AlphaFoldDB" id="Q5B5I3"/>
<accession>Q5B5I3</accession>
<dbReference type="HOGENOM" id="CLU_022251_3_0_1"/>
<proteinExistence type="predicted"/>
<evidence type="ECO:0000256" key="1">
    <source>
        <dbReference type="SAM" id="MobiDB-lite"/>
    </source>
</evidence>
<dbReference type="STRING" id="227321.Q5B5I3"/>
<accession>C8V4L0</accession>